<evidence type="ECO:0000256" key="1">
    <source>
        <dbReference type="SAM" id="MobiDB-lite"/>
    </source>
</evidence>
<dbReference type="PROSITE" id="PS51257">
    <property type="entry name" value="PROKAR_LIPOPROTEIN"/>
    <property type="match status" value="1"/>
</dbReference>
<protein>
    <submittedName>
        <fullName evidence="2">Uncharacterized protein</fullName>
    </submittedName>
</protein>
<feature type="region of interest" description="Disordered" evidence="1">
    <location>
        <begin position="315"/>
        <end position="339"/>
    </location>
</feature>
<reference evidence="2 3" key="1">
    <citation type="submission" date="2022-09" db="EMBL/GenBank/DDBJ databases">
        <title>Enrichment on poylsaccharides allowed isolation of novel metabolic and taxonomic groups of Haloarchaea.</title>
        <authorList>
            <person name="Sorokin D.Y."/>
            <person name="Elcheninov A.G."/>
            <person name="Khizhniak T.V."/>
            <person name="Kolganova T.V."/>
            <person name="Kublanov I.V."/>
        </authorList>
    </citation>
    <scope>NUCLEOTIDE SEQUENCE [LARGE SCALE GENOMIC DNA]</scope>
    <source>
        <strain evidence="2 3">AArc-curdl1</strain>
    </source>
</reference>
<evidence type="ECO:0000313" key="3">
    <source>
        <dbReference type="Proteomes" id="UP001321047"/>
    </source>
</evidence>
<feature type="region of interest" description="Disordered" evidence="1">
    <location>
        <begin position="77"/>
        <end position="97"/>
    </location>
</feature>
<dbReference type="RefSeq" id="WP_342808377.1">
    <property type="nucleotide sequence ID" value="NZ_JAOPJZ010000005.1"/>
</dbReference>
<proteinExistence type="predicted"/>
<gene>
    <name evidence="2" type="ORF">OB919_08540</name>
</gene>
<organism evidence="2 3">
    <name type="scientific">Natronosalvus hydrolyticus</name>
    <dbReference type="NCBI Taxonomy" id="2979988"/>
    <lineage>
        <taxon>Archaea</taxon>
        <taxon>Methanobacteriati</taxon>
        <taxon>Methanobacteriota</taxon>
        <taxon>Stenosarchaea group</taxon>
        <taxon>Halobacteria</taxon>
        <taxon>Halobacteriales</taxon>
        <taxon>Natrialbaceae</taxon>
        <taxon>Natronosalvus</taxon>
    </lineage>
</organism>
<evidence type="ECO:0000313" key="2">
    <source>
        <dbReference type="EMBL" id="MCU4752030.1"/>
    </source>
</evidence>
<dbReference type="EMBL" id="JAOPJZ010000005">
    <property type="protein sequence ID" value="MCU4752030.1"/>
    <property type="molecule type" value="Genomic_DNA"/>
</dbReference>
<dbReference type="Proteomes" id="UP001321047">
    <property type="component" value="Unassembled WGS sequence"/>
</dbReference>
<name>A0AAP2Z872_9EURY</name>
<feature type="region of interest" description="Disordered" evidence="1">
    <location>
        <begin position="26"/>
        <end position="53"/>
    </location>
</feature>
<accession>A0AAP2Z872</accession>
<dbReference type="AlphaFoldDB" id="A0AAP2Z872"/>
<keyword evidence="3" id="KW-1185">Reference proteome</keyword>
<sequence>MKRRTFLITAVGSGGSLAIAGCLGDEADDAADGDDSAADTGTDDAADTDDEEPIDVEALIESADNSLQAAVDELDEAVEEANDPVSSDSHAIETRPITARLDEASADLETARGEATDEQLRRIEALEGAIDCFRALVKSFGALGHAFDEYDTGDQYFDMDRFEDAIDAFERAEDRTIEAKAHVSDAREAFERIDPDAMDDIDQTDLTELAVAIDEVEEVIVAMEYLSIGIRELAVAMKSFDTANQELDAGQFEEAAAAYSDSSNQFYVAFTTFQEAESEVSAGFRADMIEMSCLAEALSDATDHFAKGAKAFADGRDQDGSDHFDDGEAALERCDDPME</sequence>
<comment type="caution">
    <text evidence="2">The sequence shown here is derived from an EMBL/GenBank/DDBJ whole genome shotgun (WGS) entry which is preliminary data.</text>
</comment>